<dbReference type="EMBL" id="JBHMAF010000028">
    <property type="protein sequence ID" value="MFB9758399.1"/>
    <property type="molecule type" value="Genomic_DNA"/>
</dbReference>
<dbReference type="InterPro" id="IPR009057">
    <property type="entry name" value="Homeodomain-like_sf"/>
</dbReference>
<evidence type="ECO:0000256" key="1">
    <source>
        <dbReference type="ARBA" id="ARBA00023015"/>
    </source>
</evidence>
<dbReference type="Pfam" id="PF12833">
    <property type="entry name" value="HTH_18"/>
    <property type="match status" value="1"/>
</dbReference>
<evidence type="ECO:0000313" key="5">
    <source>
        <dbReference type="EMBL" id="MFB9758399.1"/>
    </source>
</evidence>
<name>A0ABV5WCU1_9BACI</name>
<dbReference type="InterPro" id="IPR018060">
    <property type="entry name" value="HTH_AraC"/>
</dbReference>
<dbReference type="InterPro" id="IPR020449">
    <property type="entry name" value="Tscrpt_reg_AraC-type_HTH"/>
</dbReference>
<reference evidence="5 6" key="1">
    <citation type="submission" date="2024-09" db="EMBL/GenBank/DDBJ databases">
        <authorList>
            <person name="Sun Q."/>
            <person name="Mori K."/>
        </authorList>
    </citation>
    <scope>NUCLEOTIDE SEQUENCE [LARGE SCALE GENOMIC DNA]</scope>
    <source>
        <strain evidence="5 6">JCM 11201</strain>
    </source>
</reference>
<keyword evidence="1" id="KW-0805">Transcription regulation</keyword>
<keyword evidence="3" id="KW-0804">Transcription</keyword>
<evidence type="ECO:0000256" key="2">
    <source>
        <dbReference type="ARBA" id="ARBA00023125"/>
    </source>
</evidence>
<evidence type="ECO:0000313" key="6">
    <source>
        <dbReference type="Proteomes" id="UP001589609"/>
    </source>
</evidence>
<organism evidence="5 6">
    <name type="scientific">Ectobacillus funiculus</name>
    <dbReference type="NCBI Taxonomy" id="137993"/>
    <lineage>
        <taxon>Bacteria</taxon>
        <taxon>Bacillati</taxon>
        <taxon>Bacillota</taxon>
        <taxon>Bacilli</taxon>
        <taxon>Bacillales</taxon>
        <taxon>Bacillaceae</taxon>
        <taxon>Ectobacillus</taxon>
    </lineage>
</organism>
<dbReference type="Proteomes" id="UP001589609">
    <property type="component" value="Unassembled WGS sequence"/>
</dbReference>
<dbReference type="PROSITE" id="PS00041">
    <property type="entry name" value="HTH_ARAC_FAMILY_1"/>
    <property type="match status" value="1"/>
</dbReference>
<dbReference type="SUPFAM" id="SSF46689">
    <property type="entry name" value="Homeodomain-like"/>
    <property type="match status" value="2"/>
</dbReference>
<feature type="domain" description="HTH araC/xylS-type" evidence="4">
    <location>
        <begin position="40"/>
        <end position="138"/>
    </location>
</feature>
<sequence>MEDAISIEEKLKQLLHFYQVLIFLQKEAFAIPGAAEKVCEQAVAYIQCYYNRQLKMTDIAQELHYHADYLTHCMQKTMGVGPLQYLNEVRLQKAKPLLAATTEKIKIISQQVGIQDEMYFSRLFRKREGISPQEYRRMMQRDIVR</sequence>
<dbReference type="InterPro" id="IPR018062">
    <property type="entry name" value="HTH_AraC-typ_CS"/>
</dbReference>
<protein>
    <submittedName>
        <fullName evidence="5">Helix-turn-helix transcriptional regulator</fullName>
    </submittedName>
</protein>
<dbReference type="PROSITE" id="PS01124">
    <property type="entry name" value="HTH_ARAC_FAMILY_2"/>
    <property type="match status" value="1"/>
</dbReference>
<dbReference type="PRINTS" id="PR00032">
    <property type="entry name" value="HTHARAC"/>
</dbReference>
<dbReference type="RefSeq" id="WP_379948673.1">
    <property type="nucleotide sequence ID" value="NZ_JBHMAF010000028.1"/>
</dbReference>
<evidence type="ECO:0000259" key="4">
    <source>
        <dbReference type="PROSITE" id="PS01124"/>
    </source>
</evidence>
<keyword evidence="2" id="KW-0238">DNA-binding</keyword>
<dbReference type="Gene3D" id="1.10.10.60">
    <property type="entry name" value="Homeodomain-like"/>
    <property type="match status" value="2"/>
</dbReference>
<evidence type="ECO:0000256" key="3">
    <source>
        <dbReference type="ARBA" id="ARBA00023163"/>
    </source>
</evidence>
<dbReference type="PANTHER" id="PTHR43280:SF30">
    <property type="entry name" value="MMSAB OPERON REGULATORY PROTEIN"/>
    <property type="match status" value="1"/>
</dbReference>
<dbReference type="SMART" id="SM00342">
    <property type="entry name" value="HTH_ARAC"/>
    <property type="match status" value="1"/>
</dbReference>
<gene>
    <name evidence="5" type="ORF">ACFFMS_07675</name>
</gene>
<dbReference type="PANTHER" id="PTHR43280">
    <property type="entry name" value="ARAC-FAMILY TRANSCRIPTIONAL REGULATOR"/>
    <property type="match status" value="1"/>
</dbReference>
<proteinExistence type="predicted"/>
<accession>A0ABV5WCU1</accession>
<comment type="caution">
    <text evidence="5">The sequence shown here is derived from an EMBL/GenBank/DDBJ whole genome shotgun (WGS) entry which is preliminary data.</text>
</comment>
<keyword evidence="6" id="KW-1185">Reference proteome</keyword>